<evidence type="ECO:0000256" key="12">
    <source>
        <dbReference type="ARBA" id="ARBA00023136"/>
    </source>
</evidence>
<keyword evidence="17" id="KW-1185">Reference proteome</keyword>
<feature type="binding site" evidence="18">
    <location>
        <position position="47"/>
    </location>
    <ligand>
        <name>bacteriochlorophyll a</name>
        <dbReference type="ChEBI" id="CHEBI:61720"/>
    </ligand>
</feature>
<evidence type="ECO:0000313" key="16">
    <source>
        <dbReference type="EMBL" id="EIC20063.1"/>
    </source>
</evidence>
<keyword evidence="10 14" id="KW-1133">Transmembrane helix</keyword>
<dbReference type="Proteomes" id="UP000002964">
    <property type="component" value="Unassembled WGS sequence"/>
</dbReference>
<comment type="function">
    <text evidence="1">Antenna complexes are light-harvesting systems, which transfer the excitation energy to the reaction centers.</text>
</comment>
<keyword evidence="7 18" id="KW-0479">Metal-binding</keyword>
<feature type="binding site" evidence="18">
    <location>
        <position position="47"/>
    </location>
    <ligand>
        <name>Ca(2+)</name>
        <dbReference type="ChEBI" id="CHEBI:29108"/>
    </ligand>
</feature>
<dbReference type="InterPro" id="IPR000066">
    <property type="entry name" value="Antenna_a/b"/>
</dbReference>
<evidence type="ECO:0000256" key="4">
    <source>
        <dbReference type="ARBA" id="ARBA00022494"/>
    </source>
</evidence>
<feature type="binding site" evidence="18">
    <location>
        <position position="52"/>
    </location>
    <ligand>
        <name>Ca(2+)</name>
        <dbReference type="ChEBI" id="CHEBI:29108"/>
    </ligand>
</feature>
<evidence type="ECO:0000256" key="3">
    <source>
        <dbReference type="ARBA" id="ARBA00022475"/>
    </source>
</evidence>
<dbReference type="Pfam" id="PF00556">
    <property type="entry name" value="LHC"/>
    <property type="match status" value="1"/>
</dbReference>
<dbReference type="OrthoDB" id="8564165at2"/>
<keyword evidence="4" id="KW-0148">Chlorophyll</keyword>
<evidence type="ECO:0000259" key="15">
    <source>
        <dbReference type="Pfam" id="PF00556"/>
    </source>
</evidence>
<evidence type="ECO:0000256" key="11">
    <source>
        <dbReference type="ARBA" id="ARBA00022991"/>
    </source>
</evidence>
<evidence type="ECO:0000256" key="5">
    <source>
        <dbReference type="ARBA" id="ARBA00022549"/>
    </source>
</evidence>
<dbReference type="GO" id="GO:0030077">
    <property type="term" value="C:plasma membrane light-harvesting complex"/>
    <property type="evidence" value="ECO:0007669"/>
    <property type="project" value="InterPro"/>
</dbReference>
<keyword evidence="18" id="KW-0106">Calcium</keyword>
<dbReference type="Gene3D" id="4.10.220.20">
    <property type="entry name" value="Light-harvesting complex"/>
    <property type="match status" value="1"/>
</dbReference>
<accession>H8Z3S4</accession>
<keyword evidence="18" id="KW-0002">3D-structure</keyword>
<organism evidence="16 17">
    <name type="scientific">Thiorhodovibrio frisius</name>
    <dbReference type="NCBI Taxonomy" id="631362"/>
    <lineage>
        <taxon>Bacteria</taxon>
        <taxon>Pseudomonadati</taxon>
        <taxon>Pseudomonadota</taxon>
        <taxon>Gammaproteobacteria</taxon>
        <taxon>Chromatiales</taxon>
        <taxon>Chromatiaceae</taxon>
        <taxon>Thiorhodovibrio</taxon>
    </lineage>
</organism>
<feature type="transmembrane region" description="Helical" evidence="14">
    <location>
        <begin position="21"/>
        <end position="40"/>
    </location>
</feature>
<dbReference type="EMDB" id="EMD-30314"/>
<gene>
    <name evidence="16" type="ORF">Thi970DRAFT_03676</name>
</gene>
<feature type="domain" description="Antenna complex alpha/beta subunit" evidence="15">
    <location>
        <begin position="10"/>
        <end position="48"/>
    </location>
</feature>
<keyword evidence="12 14" id="KW-0472">Membrane</keyword>
<dbReference type="SMR" id="H8Z3S4"/>
<evidence type="ECO:0000256" key="6">
    <source>
        <dbReference type="ARBA" id="ARBA00022692"/>
    </source>
</evidence>
<dbReference type="AlphaFoldDB" id="H8Z3S4"/>
<evidence type="ECO:0000256" key="2">
    <source>
        <dbReference type="ARBA" id="ARBA00004236"/>
    </source>
</evidence>
<comment type="subcellular location">
    <subcellularLocation>
        <location evidence="2">Cell membrane</location>
    </subcellularLocation>
</comment>
<reference evidence="18" key="3">
    <citation type="journal article" date="2020" name="Nat. Commun.">
        <title>Cryo-EM structure of a Ca&lt;sup&gt;2+&lt;/sup&gt;-bound photosynthetic LH1-RC complex containing multiple alphabeta-polypeptides.</title>
        <authorList>
            <person name="Tani K."/>
            <person name="Kanno R."/>
            <person name="Makino Y."/>
            <person name="Hall M."/>
            <person name="Takenouchi M."/>
            <person name="Imanishi M."/>
            <person name="Yu L.J."/>
            <person name="Overmann J."/>
            <person name="Madigan M.T."/>
            <person name="Kimura Y."/>
            <person name="Mizoguchi A."/>
            <person name="Humbel B.M."/>
            <person name="Wang-Otomo Z.Y."/>
        </authorList>
    </citation>
    <scope>STRUCTURE BY ELECTRON MICROSCOPY (2.82 ANGSTROMS) IN COMPLEX WITH CA(2+) AND BACTERIOCHLOROPHYLL A</scope>
</reference>
<keyword evidence="8" id="KW-0460">Magnesium</keyword>
<dbReference type="SUPFAM" id="SSF56918">
    <property type="entry name" value="Light-harvesting complex subunits"/>
    <property type="match status" value="1"/>
</dbReference>
<sequence length="81" mass="9226">MSNDNFTGTYKMWMFIDPRRALLFIASFQILLGILIHMIVLGSDLNWHSDGIPKFYFPNAAEASAPIDMSPIPSARNFKFD</sequence>
<evidence type="ECO:0000256" key="1">
    <source>
        <dbReference type="ARBA" id="ARBA00002455"/>
    </source>
</evidence>
<feature type="binding site" evidence="18">
    <location>
        <position position="48"/>
    </location>
    <ligand>
        <name>bacteriochlorophyll a</name>
        <dbReference type="ChEBI" id="CHEBI:61720"/>
    </ligand>
</feature>
<proteinExistence type="evidence at protein level"/>
<dbReference type="GO" id="GO:0019684">
    <property type="term" value="P:photosynthesis, light reaction"/>
    <property type="evidence" value="ECO:0007669"/>
    <property type="project" value="InterPro"/>
</dbReference>
<dbReference type="STRING" id="631362.Thi970DRAFT_03676"/>
<evidence type="ECO:0000256" key="8">
    <source>
        <dbReference type="ARBA" id="ARBA00022842"/>
    </source>
</evidence>
<evidence type="ECO:0000256" key="10">
    <source>
        <dbReference type="ARBA" id="ARBA00022989"/>
    </source>
</evidence>
<evidence type="ECO:0000313" key="17">
    <source>
        <dbReference type="Proteomes" id="UP000002964"/>
    </source>
</evidence>
<dbReference type="HOGENOM" id="CLU_2572818_0_0_6"/>
<keyword evidence="5" id="KW-0042">Antenna complex</keyword>
<reference evidence="16 17" key="2">
    <citation type="submission" date="2011-11" db="EMBL/GenBank/DDBJ databases">
        <authorList>
            <consortium name="US DOE Joint Genome Institute"/>
            <person name="Lucas S."/>
            <person name="Han J."/>
            <person name="Lapidus A."/>
            <person name="Cheng J.-F."/>
            <person name="Goodwin L."/>
            <person name="Pitluck S."/>
            <person name="Peters L."/>
            <person name="Ovchinnikova G."/>
            <person name="Zhang X."/>
            <person name="Detter J.C."/>
            <person name="Han C."/>
            <person name="Tapia R."/>
            <person name="Land M."/>
            <person name="Hauser L."/>
            <person name="Kyrpides N."/>
            <person name="Ivanova N."/>
            <person name="Pagani I."/>
            <person name="Vogl K."/>
            <person name="Liu Z."/>
            <person name="Overmann J."/>
            <person name="Frigaard N.-U."/>
            <person name="Bryant D."/>
            <person name="Woyke T."/>
        </authorList>
    </citation>
    <scope>NUCLEOTIDE SEQUENCE [LARGE SCALE GENOMIC DNA]</scope>
    <source>
        <strain evidence="16 17">970</strain>
    </source>
</reference>
<keyword evidence="13" id="KW-0437">Light-harvesting polypeptide</keyword>
<keyword evidence="9" id="KW-0076">Bacteriochlorophyll</keyword>
<protein>
    <submittedName>
        <fullName evidence="16">Antenna complex alpha/beta subunit</fullName>
    </submittedName>
</protein>
<keyword evidence="11" id="KW-0157">Chromophore</keyword>
<evidence type="ECO:0000256" key="13">
    <source>
        <dbReference type="ARBA" id="ARBA00023243"/>
    </source>
</evidence>
<dbReference type="GO" id="GO:0046872">
    <property type="term" value="F:metal ion binding"/>
    <property type="evidence" value="ECO:0007669"/>
    <property type="project" value="UniProtKB-KW"/>
</dbReference>
<evidence type="ECO:0007829" key="18">
    <source>
        <dbReference type="PDB" id="7C9R"/>
    </source>
</evidence>
<evidence type="ECO:0000256" key="9">
    <source>
        <dbReference type="ARBA" id="ARBA00022956"/>
    </source>
</evidence>
<dbReference type="GO" id="GO:0005886">
    <property type="term" value="C:plasma membrane"/>
    <property type="evidence" value="ECO:0007669"/>
    <property type="project" value="UniProtKB-SubCell"/>
</dbReference>
<keyword evidence="3" id="KW-1003">Cell membrane</keyword>
<dbReference type="PDB" id="7C9R">
    <property type="method" value="EM"/>
    <property type="resolution" value="2.82 A"/>
    <property type="chains" value="Q=1-81"/>
</dbReference>
<dbReference type="RefSeq" id="WP_009150466.1">
    <property type="nucleotide sequence ID" value="NZ_CP121471.1"/>
</dbReference>
<dbReference type="GO" id="GO:0042314">
    <property type="term" value="F:bacteriochlorophyll binding"/>
    <property type="evidence" value="ECO:0007669"/>
    <property type="project" value="UniProtKB-KW"/>
</dbReference>
<dbReference type="NCBIfam" id="NF040861">
    <property type="entry name" value="pufA_517_ASD"/>
    <property type="match status" value="1"/>
</dbReference>
<feature type="binding site" evidence="18">
    <location>
        <position position="50"/>
    </location>
    <ligand>
        <name>Ca(2+)</name>
        <dbReference type="ChEBI" id="CHEBI:29108"/>
    </ligand>
</feature>
<dbReference type="InterPro" id="IPR018332">
    <property type="entry name" value="Antenna_alpha"/>
</dbReference>
<evidence type="ECO:0000256" key="14">
    <source>
        <dbReference type="SAM" id="Phobius"/>
    </source>
</evidence>
<keyword evidence="6 14" id="KW-0812">Transmembrane</keyword>
<dbReference type="EMBL" id="JH603170">
    <property type="protein sequence ID" value="EIC20063.1"/>
    <property type="molecule type" value="Genomic_DNA"/>
</dbReference>
<name>H8Z3S4_9GAMM</name>
<dbReference type="InterPro" id="IPR035889">
    <property type="entry name" value="Light-harvesting_complex"/>
</dbReference>
<evidence type="ECO:0000256" key="7">
    <source>
        <dbReference type="ARBA" id="ARBA00022723"/>
    </source>
</evidence>
<reference evidence="17" key="1">
    <citation type="submission" date="2011-06" db="EMBL/GenBank/DDBJ databases">
        <authorList>
            <consortium name="US DOE Joint Genome Institute (JGI-PGF)"/>
            <person name="Lucas S."/>
            <person name="Han J."/>
            <person name="Lapidus A."/>
            <person name="Cheng J.-F."/>
            <person name="Goodwin L."/>
            <person name="Pitluck S."/>
            <person name="Peters L."/>
            <person name="Land M.L."/>
            <person name="Hauser L."/>
            <person name="Vogl K."/>
            <person name="Liu Z."/>
            <person name="Overmann J."/>
            <person name="Frigaard N.-U."/>
            <person name="Bryant D.A."/>
            <person name="Woyke T.J."/>
        </authorList>
    </citation>
    <scope>NUCLEOTIDE SEQUENCE [LARGE SCALE GENOMIC DNA]</scope>
    <source>
        <strain evidence="17">970</strain>
    </source>
</reference>